<dbReference type="EMBL" id="BLXT01003865">
    <property type="protein sequence ID" value="GFO07381.1"/>
    <property type="molecule type" value="Genomic_DNA"/>
</dbReference>
<name>A0AAV4ALC8_9GAST</name>
<evidence type="ECO:0000313" key="1">
    <source>
        <dbReference type="EMBL" id="GFO07381.1"/>
    </source>
</evidence>
<gene>
    <name evidence="1" type="ORF">PoB_003388600</name>
</gene>
<comment type="caution">
    <text evidence="1">The sequence shown here is derived from an EMBL/GenBank/DDBJ whole genome shotgun (WGS) entry which is preliminary data.</text>
</comment>
<protein>
    <submittedName>
        <fullName evidence="1">Uncharacterized protein</fullName>
    </submittedName>
</protein>
<evidence type="ECO:0000313" key="2">
    <source>
        <dbReference type="Proteomes" id="UP000735302"/>
    </source>
</evidence>
<sequence>MYGILLCHKAQSLFNDLRLFGCRRPRTAEGFQPMTELIRAPVTLTLCGGHTRSSVSGSRRRDRPGVQSLGLCCLLIFFYQASEAKDNTLLYKTVPAQPSPALPSSRQPPRLPQLKLLRAASYDPVVMMKGKSFLHASVSDFQAGKLNLHRHHNNSRSSGILRPL</sequence>
<dbReference type="AlphaFoldDB" id="A0AAV4ALC8"/>
<proteinExistence type="predicted"/>
<keyword evidence="2" id="KW-1185">Reference proteome</keyword>
<organism evidence="1 2">
    <name type="scientific">Plakobranchus ocellatus</name>
    <dbReference type="NCBI Taxonomy" id="259542"/>
    <lineage>
        <taxon>Eukaryota</taxon>
        <taxon>Metazoa</taxon>
        <taxon>Spiralia</taxon>
        <taxon>Lophotrochozoa</taxon>
        <taxon>Mollusca</taxon>
        <taxon>Gastropoda</taxon>
        <taxon>Heterobranchia</taxon>
        <taxon>Euthyneura</taxon>
        <taxon>Panpulmonata</taxon>
        <taxon>Sacoglossa</taxon>
        <taxon>Placobranchoidea</taxon>
        <taxon>Plakobranchidae</taxon>
        <taxon>Plakobranchus</taxon>
    </lineage>
</organism>
<dbReference type="Proteomes" id="UP000735302">
    <property type="component" value="Unassembled WGS sequence"/>
</dbReference>
<reference evidence="1 2" key="1">
    <citation type="journal article" date="2021" name="Elife">
        <title>Chloroplast acquisition without the gene transfer in kleptoplastic sea slugs, Plakobranchus ocellatus.</title>
        <authorList>
            <person name="Maeda T."/>
            <person name="Takahashi S."/>
            <person name="Yoshida T."/>
            <person name="Shimamura S."/>
            <person name="Takaki Y."/>
            <person name="Nagai Y."/>
            <person name="Toyoda A."/>
            <person name="Suzuki Y."/>
            <person name="Arimoto A."/>
            <person name="Ishii H."/>
            <person name="Satoh N."/>
            <person name="Nishiyama T."/>
            <person name="Hasebe M."/>
            <person name="Maruyama T."/>
            <person name="Minagawa J."/>
            <person name="Obokata J."/>
            <person name="Shigenobu S."/>
        </authorList>
    </citation>
    <scope>NUCLEOTIDE SEQUENCE [LARGE SCALE GENOMIC DNA]</scope>
</reference>
<accession>A0AAV4ALC8</accession>